<comment type="caution">
    <text evidence="1">The sequence shown here is derived from an EMBL/GenBank/DDBJ whole genome shotgun (WGS) entry which is preliminary data.</text>
</comment>
<name>A0ACB9QAC8_BAUVA</name>
<gene>
    <name evidence="1" type="ORF">L6164_000980</name>
</gene>
<keyword evidence="2" id="KW-1185">Reference proteome</keyword>
<proteinExistence type="predicted"/>
<protein>
    <submittedName>
        <fullName evidence="1">Uncharacterized protein</fullName>
    </submittedName>
</protein>
<evidence type="ECO:0000313" key="2">
    <source>
        <dbReference type="Proteomes" id="UP000828941"/>
    </source>
</evidence>
<reference evidence="1 2" key="1">
    <citation type="journal article" date="2022" name="DNA Res.">
        <title>Chromosomal-level genome assembly of the orchid tree Bauhinia variegata (Leguminosae; Cercidoideae) supports the allotetraploid origin hypothesis of Bauhinia.</title>
        <authorList>
            <person name="Zhong Y."/>
            <person name="Chen Y."/>
            <person name="Zheng D."/>
            <person name="Pang J."/>
            <person name="Liu Y."/>
            <person name="Luo S."/>
            <person name="Meng S."/>
            <person name="Qian L."/>
            <person name="Wei D."/>
            <person name="Dai S."/>
            <person name="Zhou R."/>
        </authorList>
    </citation>
    <scope>NUCLEOTIDE SEQUENCE [LARGE SCALE GENOMIC DNA]</scope>
    <source>
        <strain evidence="1">BV-YZ2020</strain>
    </source>
</reference>
<sequence>MELSSLETFGQCNENGCLSFGQIKTISEIEDTWACYKLGQNSEMKGGREWACMVTPFRRHRSKRFTPLESLGLSRCQLTDELVSARIPRCLSLNISSNKLTGNFLSTCLPRLSNLEYLNLRDNNFTLLPEGINKLYFLRTLILDCNKLKEIRGILPNIKALSALRCPYLTPQSLRILLSLAVGRSFTMTGASIPEWFDVISSGYSSVSLWFRNKFPTVILCFVVGIGGPVDFHVLINGDPHSFNLPWQESEQEPHICLFDLQDEDYLGDECTRMVIIGDAWNHVEVSYEFPGVCHHNIYRMGLHVPKQTTDADDVRFVDPNVPKQTTTNDVSWNTNHDEEFDLNCSSSKIGRVE</sequence>
<organism evidence="1 2">
    <name type="scientific">Bauhinia variegata</name>
    <name type="common">Purple orchid tree</name>
    <name type="synonym">Phanera variegata</name>
    <dbReference type="NCBI Taxonomy" id="167791"/>
    <lineage>
        <taxon>Eukaryota</taxon>
        <taxon>Viridiplantae</taxon>
        <taxon>Streptophyta</taxon>
        <taxon>Embryophyta</taxon>
        <taxon>Tracheophyta</taxon>
        <taxon>Spermatophyta</taxon>
        <taxon>Magnoliopsida</taxon>
        <taxon>eudicotyledons</taxon>
        <taxon>Gunneridae</taxon>
        <taxon>Pentapetalae</taxon>
        <taxon>rosids</taxon>
        <taxon>fabids</taxon>
        <taxon>Fabales</taxon>
        <taxon>Fabaceae</taxon>
        <taxon>Cercidoideae</taxon>
        <taxon>Cercideae</taxon>
        <taxon>Bauhiniinae</taxon>
        <taxon>Bauhinia</taxon>
    </lineage>
</organism>
<dbReference type="Proteomes" id="UP000828941">
    <property type="component" value="Chromosome 1"/>
</dbReference>
<evidence type="ECO:0000313" key="1">
    <source>
        <dbReference type="EMBL" id="KAI4357002.1"/>
    </source>
</evidence>
<accession>A0ACB9QAC8</accession>
<dbReference type="EMBL" id="CM039426">
    <property type="protein sequence ID" value="KAI4357002.1"/>
    <property type="molecule type" value="Genomic_DNA"/>
</dbReference>